<proteinExistence type="inferred from homology"/>
<dbReference type="InterPro" id="IPR036236">
    <property type="entry name" value="Znf_C2H2_sf"/>
</dbReference>
<evidence type="ECO:0000256" key="8">
    <source>
        <dbReference type="ARBA" id="ARBA00023125"/>
    </source>
</evidence>
<dbReference type="EMBL" id="JAAKFY010000021">
    <property type="protein sequence ID" value="KAF3839934.1"/>
    <property type="molecule type" value="Genomic_DNA"/>
</dbReference>
<dbReference type="GO" id="GO:0001817">
    <property type="term" value="P:regulation of cytokine production"/>
    <property type="evidence" value="ECO:0007669"/>
    <property type="project" value="TreeGrafter"/>
</dbReference>
<feature type="domain" description="C2H2-type" evidence="13">
    <location>
        <begin position="1127"/>
        <end position="1154"/>
    </location>
</feature>
<keyword evidence="5 11" id="KW-0863">Zinc-finger</keyword>
<evidence type="ECO:0000313" key="15">
    <source>
        <dbReference type="Proteomes" id="UP000518266"/>
    </source>
</evidence>
<feature type="domain" description="C2H2-type" evidence="13">
    <location>
        <begin position="215"/>
        <end position="238"/>
    </location>
</feature>
<feature type="domain" description="C2H2-type" evidence="13">
    <location>
        <begin position="1065"/>
        <end position="1093"/>
    </location>
</feature>
<dbReference type="InterPro" id="IPR013087">
    <property type="entry name" value="Znf_C2H2_type"/>
</dbReference>
<dbReference type="GO" id="GO:0002682">
    <property type="term" value="P:regulation of immune system process"/>
    <property type="evidence" value="ECO:0007669"/>
    <property type="project" value="TreeGrafter"/>
</dbReference>
<dbReference type="Gene3D" id="3.30.160.60">
    <property type="entry name" value="Classic Zinc Finger"/>
    <property type="match status" value="16"/>
</dbReference>
<evidence type="ECO:0000256" key="5">
    <source>
        <dbReference type="ARBA" id="ARBA00022771"/>
    </source>
</evidence>
<evidence type="ECO:0000256" key="10">
    <source>
        <dbReference type="ARBA" id="ARBA00023242"/>
    </source>
</evidence>
<feature type="compositionally biased region" description="Basic and acidic residues" evidence="12">
    <location>
        <begin position="1003"/>
        <end position="1015"/>
    </location>
</feature>
<feature type="domain" description="C2H2-type" evidence="13">
    <location>
        <begin position="158"/>
        <end position="185"/>
    </location>
</feature>
<feature type="domain" description="C2H2-type" evidence="13">
    <location>
        <begin position="777"/>
        <end position="804"/>
    </location>
</feature>
<evidence type="ECO:0000256" key="1">
    <source>
        <dbReference type="ARBA" id="ARBA00004123"/>
    </source>
</evidence>
<feature type="domain" description="C2H2-type" evidence="13">
    <location>
        <begin position="899"/>
        <end position="926"/>
    </location>
</feature>
<evidence type="ECO:0000256" key="11">
    <source>
        <dbReference type="PROSITE-ProRule" id="PRU00042"/>
    </source>
</evidence>
<feature type="domain" description="C2H2-type" evidence="13">
    <location>
        <begin position="843"/>
        <end position="870"/>
    </location>
</feature>
<feature type="domain" description="C2H2-type" evidence="13">
    <location>
        <begin position="1018"/>
        <end position="1045"/>
    </location>
</feature>
<dbReference type="Pfam" id="PF00096">
    <property type="entry name" value="zf-C2H2"/>
    <property type="match status" value="9"/>
</dbReference>
<feature type="domain" description="C2H2-type" evidence="13">
    <location>
        <begin position="815"/>
        <end position="842"/>
    </location>
</feature>
<dbReference type="FunFam" id="3.30.160.60:FF:000624">
    <property type="entry name" value="zinc finger protein 697"/>
    <property type="match status" value="1"/>
</dbReference>
<feature type="domain" description="C2H2-type" evidence="13">
    <location>
        <begin position="254"/>
        <end position="281"/>
    </location>
</feature>
<dbReference type="PROSITE" id="PS50157">
    <property type="entry name" value="ZINC_FINGER_C2H2_2"/>
    <property type="match status" value="21"/>
</dbReference>
<feature type="domain" description="C2H2-type" evidence="13">
    <location>
        <begin position="1266"/>
        <end position="1293"/>
    </location>
</feature>
<name>A0A7J5XS23_DISMA</name>
<feature type="compositionally biased region" description="Polar residues" evidence="12">
    <location>
        <begin position="1406"/>
        <end position="1420"/>
    </location>
</feature>
<dbReference type="Proteomes" id="UP000518266">
    <property type="component" value="Unassembled WGS sequence"/>
</dbReference>
<feature type="compositionally biased region" description="Pro residues" evidence="12">
    <location>
        <begin position="659"/>
        <end position="672"/>
    </location>
</feature>
<reference evidence="14 15" key="1">
    <citation type="submission" date="2020-03" db="EMBL/GenBank/DDBJ databases">
        <title>Dissostichus mawsoni Genome sequencing and assembly.</title>
        <authorList>
            <person name="Park H."/>
        </authorList>
    </citation>
    <scope>NUCLEOTIDE SEQUENCE [LARGE SCALE GENOMIC DNA]</scope>
    <source>
        <strain evidence="14">DM0001</strain>
        <tissue evidence="14">Muscle</tissue>
    </source>
</reference>
<dbReference type="SMART" id="SM00355">
    <property type="entry name" value="ZnF_C2H2"/>
    <property type="match status" value="22"/>
</dbReference>
<evidence type="ECO:0000256" key="3">
    <source>
        <dbReference type="ARBA" id="ARBA00022723"/>
    </source>
</evidence>
<dbReference type="Pfam" id="PF13873">
    <property type="entry name" value="Myb_DNA-bind_5"/>
    <property type="match status" value="1"/>
</dbReference>
<evidence type="ECO:0000256" key="12">
    <source>
        <dbReference type="SAM" id="MobiDB-lite"/>
    </source>
</evidence>
<evidence type="ECO:0000256" key="2">
    <source>
        <dbReference type="ARBA" id="ARBA00006991"/>
    </source>
</evidence>
<keyword evidence="3" id="KW-0479">Metal-binding</keyword>
<dbReference type="PANTHER" id="PTHR24399:SF72">
    <property type="entry name" value="ZINC FINGER AND BTB DOMAIN-CONTAINING PROTEIN 49"/>
    <property type="match status" value="1"/>
</dbReference>
<feature type="compositionally biased region" description="Low complexity" evidence="12">
    <location>
        <begin position="1371"/>
        <end position="1393"/>
    </location>
</feature>
<evidence type="ECO:0000256" key="7">
    <source>
        <dbReference type="ARBA" id="ARBA00023015"/>
    </source>
</evidence>
<feature type="region of interest" description="Disordered" evidence="12">
    <location>
        <begin position="976"/>
        <end position="1015"/>
    </location>
</feature>
<gene>
    <name evidence="14" type="ORF">F7725_018651</name>
</gene>
<dbReference type="FunFam" id="3.30.160.60:FF:000671">
    <property type="entry name" value="Zinc finger protein 26"/>
    <property type="match status" value="1"/>
</dbReference>
<feature type="domain" description="C2H2-type" evidence="13">
    <location>
        <begin position="871"/>
        <end position="898"/>
    </location>
</feature>
<dbReference type="GO" id="GO:0008270">
    <property type="term" value="F:zinc ion binding"/>
    <property type="evidence" value="ECO:0007669"/>
    <property type="project" value="UniProtKB-KW"/>
</dbReference>
<feature type="region of interest" description="Disordered" evidence="12">
    <location>
        <begin position="1371"/>
        <end position="1426"/>
    </location>
</feature>
<feature type="domain" description="C2H2-type" evidence="13">
    <location>
        <begin position="25"/>
        <end position="47"/>
    </location>
</feature>
<keyword evidence="10" id="KW-0539">Nucleus</keyword>
<feature type="domain" description="C2H2-type" evidence="13">
    <location>
        <begin position="1210"/>
        <end position="1237"/>
    </location>
</feature>
<comment type="similarity">
    <text evidence="2">Belongs to the krueppel C2H2-type zinc-finger protein family.</text>
</comment>
<feature type="compositionally biased region" description="Low complexity" evidence="12">
    <location>
        <begin position="681"/>
        <end position="699"/>
    </location>
</feature>
<dbReference type="FunFam" id="3.30.160.60:FF:000100">
    <property type="entry name" value="Zinc finger 45-like"/>
    <property type="match status" value="2"/>
</dbReference>
<keyword evidence="6" id="KW-0862">Zinc</keyword>
<dbReference type="GO" id="GO:0001227">
    <property type="term" value="F:DNA-binding transcription repressor activity, RNA polymerase II-specific"/>
    <property type="evidence" value="ECO:0007669"/>
    <property type="project" value="TreeGrafter"/>
</dbReference>
<evidence type="ECO:0000313" key="14">
    <source>
        <dbReference type="EMBL" id="KAF3839934.1"/>
    </source>
</evidence>
<feature type="domain" description="C2H2-type" evidence="13">
    <location>
        <begin position="1"/>
        <end position="24"/>
    </location>
</feature>
<keyword evidence="15" id="KW-1185">Reference proteome</keyword>
<feature type="domain" description="C2H2-type" evidence="13">
    <location>
        <begin position="1183"/>
        <end position="1210"/>
    </location>
</feature>
<dbReference type="Pfam" id="PF13912">
    <property type="entry name" value="zf-C2H2_6"/>
    <property type="match status" value="3"/>
</dbReference>
<feature type="domain" description="C2H2-type" evidence="13">
    <location>
        <begin position="1155"/>
        <end position="1182"/>
    </location>
</feature>
<keyword evidence="7" id="KW-0805">Transcription regulation</keyword>
<feature type="domain" description="C2H2-type" evidence="13">
    <location>
        <begin position="956"/>
        <end position="983"/>
    </location>
</feature>
<evidence type="ECO:0000259" key="13">
    <source>
        <dbReference type="PROSITE" id="PS50157"/>
    </source>
</evidence>
<accession>A0A7J5XS23</accession>
<dbReference type="FunFam" id="3.30.160.60:FF:000454">
    <property type="entry name" value="Zinc finger protein 624"/>
    <property type="match status" value="1"/>
</dbReference>
<evidence type="ECO:0000256" key="4">
    <source>
        <dbReference type="ARBA" id="ARBA00022737"/>
    </source>
</evidence>
<feature type="region of interest" description="Disordered" evidence="12">
    <location>
        <begin position="1331"/>
        <end position="1350"/>
    </location>
</feature>
<sequence>MCYKSFSKWSHLKQHQESHMGQVVYECTECDKAFAFPHLLEEHQQTHLFGVLSGFNAHRSHCRGEKNNTSSFKIKSEETMSLIQYKVPALRCAAGHNSASPLTAGNCETLKKTSAASPKKHLAKVKKCFQSTVVPAHQLSHFVSKLNKLDNGSDPRKYFCPSCGRLFRHMGRLRAHVLTHGPGQSYTCSCCGKTLENWNKLWLHQRIHRQRRGRFTCPQCGKGFRFVGTYKRHMREHAEVQWVPFRPKKTFRPYECDECRCSFKTLDLLFSHQICHNSMQKDSDFDLIIDDSTTQFTKSNHEATLSPDPELNNSFLGPVSQCPVTQEFPLAQMTSSIQSKHLDLGKSTQQQSSTHCIQDRETSWDRIDENALGKPITPLKTVKIHYYEEGGLLYEQSPPMHIKVESPEGPFGGGASENGFPREDDDSEGSCDQSSGLPGGLPFNVVVVHPNIMAPGMSSDDLLSIEQNRAMSAALAAGGAGKRKSRFSGAELEVLVSEVTRCEGELFGPAGRLRRRERERIWAGILERVNAVSRVPRTLREVKKRWDDLKRRNGGRLADARHRTCYLPSSRGASMLGRPSQSSPRLQHARQKQSTRPKPSFPCFPDSDTGVGGEGSERDGLDKDEDNPERDKEMGESECEPVENSMEEKLGLGLGLGIGPPPPSERWLPPSPLYSAPFLNGSPQPSSPQPSLGAQQGPLEEPPRSSWLEDELRGLGEAAIQLGNRVEKSLLEFGEGFRQDIRTLVASQETLAGSLQQNNTFNLHRHFHAHEDELTPFTCKECGLTFQHRSSLIKHKIEHKEKEEQLASPKKEGTFKCAECEKVFSTVDKLRDHNCCNTAEKPFRCPLCRQEFQLKMAVTKHMVLHSCDSIYTCQECSLTFPDSMALRYHKRSHTGLKPYECPECGLVFKHYSVMEDHRRKHTDNARSHLCKICGKTFKYSSLLHQHQYLHTGQKPFRCPECGKTFAFAQNMKAHCRQHRLRQTNSSTEQPSKPASAQEAGRGPGKENKHQSEEQKGTFNCPLCPLTYLIPADLRAHMLIHEAEYETLERTPRPPNGKSNHWDIGYTCPHCPSIFREEASLDRHIRSGHNSVAKYLEKAATPPQIQYTPLSSDNVQGENASDGVINKFKCLECGRTFRHSSVLELHIRVHSKDRPYKCRVCGKGFRFSSYLQQHLIIHTGNKPYTCPDCGKKFAFQQNMKTHQKLHQEKPFRCTSCRKGYSDETQLQHHMLSHNGDKPHKCNQCDKSFGLAYLLRDHINTHTGERPHRCDECHKTFSWLSSLLVHQKIHSRKRQGLNQYNSFPMVGSSGPQLSPYSVSALSDAELHRRVVQPQQSMLSSHMDVQSRAQKEPWLPELQPVQWKVDGGEVMPVPQQQHAAPQQNQFDSQSNQGQQQHHQRGPGWPDSPLITQSGPTSALSSESSHMKDSAPAIVSSHMVAVPKKSSPSTVSEIEQQRLPKPVIWSSPPTTTVLASTSSLQHGFSTPLSFIDGRALWSIRPALLANSQSSPNKLGQELQLPRWAGVPVSIQKEPSTHTKKEDTRVWDLINPQVIPSTVIHPEKPWNGCELPKQWVSGLPGVSTSAQIDQSSAMPISTPVSHGVGSTLWDLQTPPGIPKTINPEKLVNAQDFQLQQKQVSSAWASVQSQTTTQKVPLSIQYEPHRFGQGLGTHLWGFQSNQTLLTGQLKPGTGQELQQQPMVTATQIIINQPSPFFSAPLAPLPPLALSGQHPLHSVAVGSLSRPPHPNIFFAPQAVMSERPHMPQTLPLPQLAQRTETHKLGSRLPFAQERLLQCMICGCSLPRELDLQMHYMQHAQGEI</sequence>
<comment type="caution">
    <text evidence="14">The sequence shown here is derived from an EMBL/GenBank/DDBJ whole genome shotgun (WGS) entry which is preliminary data.</text>
</comment>
<dbReference type="InterPro" id="IPR028002">
    <property type="entry name" value="Myb_DNA-bind_5"/>
</dbReference>
<feature type="region of interest" description="Disordered" evidence="12">
    <location>
        <begin position="404"/>
        <end position="435"/>
    </location>
</feature>
<protein>
    <recommendedName>
        <fullName evidence="13">C2H2-type domain-containing protein</fullName>
    </recommendedName>
</protein>
<organism evidence="14 15">
    <name type="scientific">Dissostichus mawsoni</name>
    <name type="common">Antarctic cod</name>
    <dbReference type="NCBI Taxonomy" id="36200"/>
    <lineage>
        <taxon>Eukaryota</taxon>
        <taxon>Metazoa</taxon>
        <taxon>Chordata</taxon>
        <taxon>Craniata</taxon>
        <taxon>Vertebrata</taxon>
        <taxon>Euteleostomi</taxon>
        <taxon>Actinopterygii</taxon>
        <taxon>Neopterygii</taxon>
        <taxon>Teleostei</taxon>
        <taxon>Neoteleostei</taxon>
        <taxon>Acanthomorphata</taxon>
        <taxon>Eupercaria</taxon>
        <taxon>Perciformes</taxon>
        <taxon>Notothenioidei</taxon>
        <taxon>Nototheniidae</taxon>
        <taxon>Dissostichus</taxon>
    </lineage>
</organism>
<dbReference type="FunFam" id="3.30.160.60:FF:001156">
    <property type="entry name" value="Zinc finger protein 407"/>
    <property type="match status" value="1"/>
</dbReference>
<feature type="domain" description="C2H2-type" evidence="13">
    <location>
        <begin position="1238"/>
        <end position="1265"/>
    </location>
</feature>
<dbReference type="OrthoDB" id="8117402at2759"/>
<evidence type="ECO:0000256" key="9">
    <source>
        <dbReference type="ARBA" id="ARBA00023163"/>
    </source>
</evidence>
<keyword evidence="4" id="KW-0677">Repeat</keyword>
<dbReference type="PROSITE" id="PS00028">
    <property type="entry name" value="ZINC_FINGER_C2H2_1"/>
    <property type="match status" value="20"/>
</dbReference>
<evidence type="ECO:0000256" key="6">
    <source>
        <dbReference type="ARBA" id="ARBA00022833"/>
    </source>
</evidence>
<feature type="domain" description="C2H2-type" evidence="13">
    <location>
        <begin position="186"/>
        <end position="213"/>
    </location>
</feature>
<dbReference type="GO" id="GO:0000978">
    <property type="term" value="F:RNA polymerase II cis-regulatory region sequence-specific DNA binding"/>
    <property type="evidence" value="ECO:0007669"/>
    <property type="project" value="TreeGrafter"/>
</dbReference>
<dbReference type="SUPFAM" id="SSF57667">
    <property type="entry name" value="beta-beta-alpha zinc fingers"/>
    <property type="match status" value="12"/>
</dbReference>
<feature type="domain" description="C2H2-type" evidence="13">
    <location>
        <begin position="928"/>
        <end position="955"/>
    </location>
</feature>
<comment type="subcellular location">
    <subcellularLocation>
        <location evidence="1">Nucleus</location>
    </subcellularLocation>
</comment>
<dbReference type="PANTHER" id="PTHR24399">
    <property type="entry name" value="ZINC FINGER AND BTB DOMAIN-CONTAINING"/>
    <property type="match status" value="1"/>
</dbReference>
<dbReference type="FunFam" id="3.30.160.60:FF:002343">
    <property type="entry name" value="Zinc finger protein 33A"/>
    <property type="match status" value="2"/>
</dbReference>
<keyword evidence="9" id="KW-0804">Transcription</keyword>
<feature type="compositionally biased region" description="Polar residues" evidence="12">
    <location>
        <begin position="982"/>
        <end position="994"/>
    </location>
</feature>
<feature type="region of interest" description="Disordered" evidence="12">
    <location>
        <begin position="560"/>
        <end position="705"/>
    </location>
</feature>
<dbReference type="GO" id="GO:0005654">
    <property type="term" value="C:nucleoplasm"/>
    <property type="evidence" value="ECO:0007669"/>
    <property type="project" value="TreeGrafter"/>
</dbReference>
<feature type="compositionally biased region" description="Polar residues" evidence="12">
    <location>
        <begin position="1331"/>
        <end position="1345"/>
    </location>
</feature>
<keyword evidence="8" id="KW-0238">DNA-binding</keyword>